<proteinExistence type="predicted"/>
<dbReference type="PANTHER" id="PTHR21666:SF289">
    <property type="entry name" value="L-ALA--D-GLU ENDOPEPTIDASE"/>
    <property type="match status" value="1"/>
</dbReference>
<feature type="coiled-coil region" evidence="2">
    <location>
        <begin position="49"/>
        <end position="76"/>
    </location>
</feature>
<name>A0ABY6FPM0_9MICC</name>
<feature type="region of interest" description="Disordered" evidence="3">
    <location>
        <begin position="307"/>
        <end position="337"/>
    </location>
</feature>
<sequence>MNDNQGIPPGGAAIPAARLDAARKTAAAGAAMLLAVVLSLAAVLTPAQADELDDRKNALQAEQQRVQEEYEYLDADIAKTVAQLNIYQNEELPAAQSVLADAEGRVTTASAKVGALTNRVALAQESRNKIAAQIEEDRKALDETQKVIGQIASQAYKSGGVPSSLSLMFGANGADSLTDSMGMAGQALRGQNAAVERLSQQAATNVNSEARLTAVEEEISSLKAQAEEALRAEQAARDEAAAEKEKVDSLIASAEELNGQLEAKKPVIQAKLASIQSEQAAVQAEIAERQRILLEEARRAEEARIAEANRRAAEEAARNNQPAPPPQTVQPTNPSAFGLRYPVSAPLTSGFGWRATPAGTIDFSGTGGYLHSGIDFGAQCGTPVYAAAAGEVWRSDTGGGEMIGTGNRIVLNHGVIGTSALATNYYHLSSRMVSAGQWVNAGQLIGYVGTTGNSTGCHLHFETMLNGQLVNPMGLL</sequence>
<keyword evidence="6" id="KW-1185">Reference proteome</keyword>
<dbReference type="PANTHER" id="PTHR21666">
    <property type="entry name" value="PEPTIDASE-RELATED"/>
    <property type="match status" value="1"/>
</dbReference>
<evidence type="ECO:0000313" key="6">
    <source>
        <dbReference type="Proteomes" id="UP001063368"/>
    </source>
</evidence>
<keyword evidence="2" id="KW-0175">Coiled coil</keyword>
<evidence type="ECO:0000256" key="3">
    <source>
        <dbReference type="SAM" id="MobiDB-lite"/>
    </source>
</evidence>
<dbReference type="EMBL" id="CP106856">
    <property type="protein sequence ID" value="UYB35155.1"/>
    <property type="molecule type" value="Genomic_DNA"/>
</dbReference>
<accession>A0ABY6FPM0</accession>
<dbReference type="Proteomes" id="UP001063368">
    <property type="component" value="Chromosome"/>
</dbReference>
<dbReference type="InterPro" id="IPR016047">
    <property type="entry name" value="M23ase_b-sheet_dom"/>
</dbReference>
<protein>
    <submittedName>
        <fullName evidence="5">Peptidoglycan DD-metalloendopeptidase family protein</fullName>
    </submittedName>
</protein>
<evidence type="ECO:0000256" key="1">
    <source>
        <dbReference type="ARBA" id="ARBA00022729"/>
    </source>
</evidence>
<dbReference type="InterPro" id="IPR050570">
    <property type="entry name" value="Cell_wall_metabolism_enzyme"/>
</dbReference>
<evidence type="ECO:0000256" key="2">
    <source>
        <dbReference type="SAM" id="Coils"/>
    </source>
</evidence>
<keyword evidence="1" id="KW-0732">Signal</keyword>
<dbReference type="InterPro" id="IPR011055">
    <property type="entry name" value="Dup_hybrid_motif"/>
</dbReference>
<dbReference type="Pfam" id="PF01551">
    <property type="entry name" value="Peptidase_M23"/>
    <property type="match status" value="1"/>
</dbReference>
<evidence type="ECO:0000259" key="4">
    <source>
        <dbReference type="Pfam" id="PF01551"/>
    </source>
</evidence>
<dbReference type="RefSeq" id="WP_263127195.1">
    <property type="nucleotide sequence ID" value="NZ_CP106856.1"/>
</dbReference>
<dbReference type="SUPFAM" id="SSF46966">
    <property type="entry name" value="Spectrin repeat"/>
    <property type="match status" value="1"/>
</dbReference>
<dbReference type="Gene3D" id="2.70.70.10">
    <property type="entry name" value="Glucose Permease (Domain IIA)"/>
    <property type="match status" value="1"/>
</dbReference>
<dbReference type="Gene3D" id="6.10.250.3150">
    <property type="match status" value="1"/>
</dbReference>
<feature type="compositionally biased region" description="Basic and acidic residues" evidence="3">
    <location>
        <begin position="307"/>
        <end position="317"/>
    </location>
</feature>
<dbReference type="CDD" id="cd12797">
    <property type="entry name" value="M23_peptidase"/>
    <property type="match status" value="1"/>
</dbReference>
<dbReference type="SUPFAM" id="SSF51261">
    <property type="entry name" value="Duplicated hybrid motif"/>
    <property type="match status" value="1"/>
</dbReference>
<evidence type="ECO:0000313" key="5">
    <source>
        <dbReference type="EMBL" id="UYB35155.1"/>
    </source>
</evidence>
<organism evidence="5 6">
    <name type="scientific">Arthrobacter koreensis</name>
    <dbReference type="NCBI Taxonomy" id="199136"/>
    <lineage>
        <taxon>Bacteria</taxon>
        <taxon>Bacillati</taxon>
        <taxon>Actinomycetota</taxon>
        <taxon>Actinomycetes</taxon>
        <taxon>Micrococcales</taxon>
        <taxon>Micrococcaceae</taxon>
        <taxon>Arthrobacter</taxon>
    </lineage>
</organism>
<gene>
    <name evidence="5" type="ORF">N9A08_10985</name>
</gene>
<feature type="domain" description="M23ase beta-sheet core" evidence="4">
    <location>
        <begin position="370"/>
        <end position="472"/>
    </location>
</feature>
<reference evidence="5" key="1">
    <citation type="submission" date="2022-09" db="EMBL/GenBank/DDBJ databases">
        <authorList>
            <person name="Li D."/>
            <person name="Cheng J."/>
            <person name="Li Y."/>
        </authorList>
    </citation>
    <scope>NUCLEOTIDE SEQUENCE</scope>
    <source>
        <strain evidence="5">DL</strain>
    </source>
</reference>